<sequence>MKIIHITASYKPAYIYGGPIQSVASLCEALLKVGDGEEIQVLTTTANGTEELEVQPGKVNLIDGVPVTYFKRLTKDHSHFSPKLLIALRRAIRQTPDSKLIIHIHAWWNLVSVLSCLIAKWYEIPVMLSPRGMLTSYSFNNRKSISKNLIHKLLGKKLLKYCHIHATSEQEKQDILKIIEPKSITVIPNLVSFPLTASGLQASTDDPFRLLFLSRIEEKKGLELLFEALASIKIPWRLTIGGSGNAKYIESLKLKAENLKLSDRINWLGLVNKEDKFNLMADHDLTVLTSYNENFANVVIESLSVGTPVLISGHVGLADYVADKELGWITSLNINEIKTELVSSYRDTVNRKKIRIVAPRIIKDDFNDITLANKYIELYNRI</sequence>
<dbReference type="Pfam" id="PF13439">
    <property type="entry name" value="Glyco_transf_4"/>
    <property type="match status" value="1"/>
</dbReference>
<dbReference type="InterPro" id="IPR001296">
    <property type="entry name" value="Glyco_trans_1"/>
</dbReference>
<organism evidence="3 4">
    <name type="scientific">Pedobacter jeongneungensis</name>
    <dbReference type="NCBI Taxonomy" id="947309"/>
    <lineage>
        <taxon>Bacteria</taxon>
        <taxon>Pseudomonadati</taxon>
        <taxon>Bacteroidota</taxon>
        <taxon>Sphingobacteriia</taxon>
        <taxon>Sphingobacteriales</taxon>
        <taxon>Sphingobacteriaceae</taxon>
        <taxon>Pedobacter</taxon>
    </lineage>
</organism>
<keyword evidence="4" id="KW-1185">Reference proteome</keyword>
<reference evidence="4" key="1">
    <citation type="journal article" date="2019" name="Int. J. Syst. Evol. Microbiol.">
        <title>The Global Catalogue of Microorganisms (GCM) 10K type strain sequencing project: providing services to taxonomists for standard genome sequencing and annotation.</title>
        <authorList>
            <consortium name="The Broad Institute Genomics Platform"/>
            <consortium name="The Broad Institute Genome Sequencing Center for Infectious Disease"/>
            <person name="Wu L."/>
            <person name="Ma J."/>
        </authorList>
    </citation>
    <scope>NUCLEOTIDE SEQUENCE [LARGE SCALE GENOMIC DNA]</scope>
    <source>
        <strain evidence="4">JCM 17626</strain>
    </source>
</reference>
<dbReference type="SUPFAM" id="SSF53756">
    <property type="entry name" value="UDP-Glycosyltransferase/glycogen phosphorylase"/>
    <property type="match status" value="1"/>
</dbReference>
<feature type="domain" description="Glycosyl transferase family 1" evidence="1">
    <location>
        <begin position="204"/>
        <end position="332"/>
    </location>
</feature>
<dbReference type="Gene3D" id="3.40.50.2000">
    <property type="entry name" value="Glycogen Phosphorylase B"/>
    <property type="match status" value="2"/>
</dbReference>
<dbReference type="InterPro" id="IPR028098">
    <property type="entry name" value="Glyco_trans_4-like_N"/>
</dbReference>
<name>A0ABP8B376_9SPHI</name>
<comment type="caution">
    <text evidence="3">The sequence shown here is derived from an EMBL/GenBank/DDBJ whole genome shotgun (WGS) entry which is preliminary data.</text>
</comment>
<evidence type="ECO:0000259" key="1">
    <source>
        <dbReference type="Pfam" id="PF00534"/>
    </source>
</evidence>
<dbReference type="RefSeq" id="WP_344848878.1">
    <property type="nucleotide sequence ID" value="NZ_BAABBY010000001.1"/>
</dbReference>
<evidence type="ECO:0000259" key="2">
    <source>
        <dbReference type="Pfam" id="PF13439"/>
    </source>
</evidence>
<dbReference type="PANTHER" id="PTHR12526:SF638">
    <property type="entry name" value="SPORE COAT PROTEIN SA"/>
    <property type="match status" value="1"/>
</dbReference>
<protein>
    <submittedName>
        <fullName evidence="3">Glycosyltransferase</fullName>
    </submittedName>
</protein>
<dbReference type="NCBIfam" id="NF046085">
    <property type="entry name" value="XrtY_assoc_Gly1"/>
    <property type="match status" value="1"/>
</dbReference>
<evidence type="ECO:0000313" key="3">
    <source>
        <dbReference type="EMBL" id="GAA4196998.1"/>
    </source>
</evidence>
<dbReference type="PANTHER" id="PTHR12526">
    <property type="entry name" value="GLYCOSYLTRANSFERASE"/>
    <property type="match status" value="1"/>
</dbReference>
<proteinExistence type="predicted"/>
<feature type="domain" description="Glycosyltransferase subfamily 4-like N-terminal" evidence="2">
    <location>
        <begin position="17"/>
        <end position="191"/>
    </location>
</feature>
<gene>
    <name evidence="3" type="ORF">GCM10022289_03540</name>
</gene>
<dbReference type="Pfam" id="PF00534">
    <property type="entry name" value="Glycos_transf_1"/>
    <property type="match status" value="1"/>
</dbReference>
<dbReference type="EMBL" id="BAABBY010000001">
    <property type="protein sequence ID" value="GAA4196998.1"/>
    <property type="molecule type" value="Genomic_DNA"/>
</dbReference>
<dbReference type="Proteomes" id="UP001501772">
    <property type="component" value="Unassembled WGS sequence"/>
</dbReference>
<evidence type="ECO:0000313" key="4">
    <source>
        <dbReference type="Proteomes" id="UP001501772"/>
    </source>
</evidence>
<accession>A0ABP8B376</accession>